<dbReference type="AlphaFoldDB" id="A0A543FU30"/>
<protein>
    <submittedName>
        <fullName evidence="3">Anti-anti-sigma regulatory factor</fullName>
    </submittedName>
</protein>
<dbReference type="Proteomes" id="UP000319818">
    <property type="component" value="Unassembled WGS sequence"/>
</dbReference>
<dbReference type="PROSITE" id="PS50801">
    <property type="entry name" value="STAS"/>
    <property type="match status" value="1"/>
</dbReference>
<accession>A0A543FU30</accession>
<evidence type="ECO:0000313" key="4">
    <source>
        <dbReference type="Proteomes" id="UP000319818"/>
    </source>
</evidence>
<dbReference type="SUPFAM" id="SSF52091">
    <property type="entry name" value="SpoIIaa-like"/>
    <property type="match status" value="1"/>
</dbReference>
<gene>
    <name evidence="3" type="ORF">FB388_4558</name>
</gene>
<dbReference type="InterPro" id="IPR036513">
    <property type="entry name" value="STAS_dom_sf"/>
</dbReference>
<dbReference type="OrthoDB" id="3579786at2"/>
<keyword evidence="4" id="KW-1185">Reference proteome</keyword>
<evidence type="ECO:0000313" key="3">
    <source>
        <dbReference type="EMBL" id="TQM37349.1"/>
    </source>
</evidence>
<name>A0A543FU30_9PSEU</name>
<evidence type="ECO:0000259" key="2">
    <source>
        <dbReference type="PROSITE" id="PS50801"/>
    </source>
</evidence>
<comment type="caution">
    <text evidence="3">The sequence shown here is derived from an EMBL/GenBank/DDBJ whole genome shotgun (WGS) entry which is preliminary data.</text>
</comment>
<feature type="region of interest" description="Disordered" evidence="1">
    <location>
        <begin position="1"/>
        <end position="51"/>
    </location>
</feature>
<feature type="compositionally biased region" description="Polar residues" evidence="1">
    <location>
        <begin position="1"/>
        <end position="11"/>
    </location>
</feature>
<evidence type="ECO:0000256" key="1">
    <source>
        <dbReference type="SAM" id="MobiDB-lite"/>
    </source>
</evidence>
<dbReference type="EMBL" id="VFPH01000002">
    <property type="protein sequence ID" value="TQM37349.1"/>
    <property type="molecule type" value="Genomic_DNA"/>
</dbReference>
<feature type="domain" description="STAS" evidence="2">
    <location>
        <begin position="56"/>
        <end position="143"/>
    </location>
</feature>
<sequence length="160" mass="17032">MMSTEWRSGTGSALLHPEPAPVDVSAFVPSPRPESHPRAVPGPEEPLDVRLHAPSPDTVIVRVIGPLDGRSGATLAVRVRQQLHRAPHVILDLTSVTWLDLRVGIELRALRATATDCGTQLHVAAENERVVEGLRLIGLGEHVVPGTADAVLACIAPRNG</sequence>
<dbReference type="Gene3D" id="3.30.750.24">
    <property type="entry name" value="STAS domain"/>
    <property type="match status" value="1"/>
</dbReference>
<dbReference type="Pfam" id="PF01740">
    <property type="entry name" value="STAS"/>
    <property type="match status" value="1"/>
</dbReference>
<organism evidence="3 4">
    <name type="scientific">Pseudonocardia cypriaca</name>
    <dbReference type="NCBI Taxonomy" id="882449"/>
    <lineage>
        <taxon>Bacteria</taxon>
        <taxon>Bacillati</taxon>
        <taxon>Actinomycetota</taxon>
        <taxon>Actinomycetes</taxon>
        <taxon>Pseudonocardiales</taxon>
        <taxon>Pseudonocardiaceae</taxon>
        <taxon>Pseudonocardia</taxon>
    </lineage>
</organism>
<dbReference type="InterPro" id="IPR002645">
    <property type="entry name" value="STAS_dom"/>
</dbReference>
<reference evidence="3 4" key="1">
    <citation type="submission" date="2019-06" db="EMBL/GenBank/DDBJ databases">
        <title>Sequencing the genomes of 1000 actinobacteria strains.</title>
        <authorList>
            <person name="Klenk H.-P."/>
        </authorList>
    </citation>
    <scope>NUCLEOTIDE SEQUENCE [LARGE SCALE GENOMIC DNA]</scope>
    <source>
        <strain evidence="3 4">DSM 45511</strain>
    </source>
</reference>
<proteinExistence type="predicted"/>
<dbReference type="RefSeq" id="WP_142104182.1">
    <property type="nucleotide sequence ID" value="NZ_VFPH01000002.1"/>
</dbReference>